<organism evidence="9 10">
    <name type="scientific">Arcicella rosea</name>
    <dbReference type="NCBI Taxonomy" id="502909"/>
    <lineage>
        <taxon>Bacteria</taxon>
        <taxon>Pseudomonadati</taxon>
        <taxon>Bacteroidota</taxon>
        <taxon>Cytophagia</taxon>
        <taxon>Cytophagales</taxon>
        <taxon>Flectobacillaceae</taxon>
        <taxon>Arcicella</taxon>
    </lineage>
</organism>
<evidence type="ECO:0000256" key="1">
    <source>
        <dbReference type="ARBA" id="ARBA00001917"/>
    </source>
</evidence>
<keyword evidence="10" id="KW-1185">Reference proteome</keyword>
<dbReference type="Proteomes" id="UP000524404">
    <property type="component" value="Unassembled WGS sequence"/>
</dbReference>
<comment type="cofactor">
    <cofactor evidence="1 7">
        <name>FMN</name>
        <dbReference type="ChEBI" id="CHEBI:58210"/>
    </cofactor>
</comment>
<keyword evidence="6 7" id="KW-0249">Electron transport</keyword>
<dbReference type="PANTHER" id="PTHR42809:SF1">
    <property type="entry name" value="FLAVODOXIN 1"/>
    <property type="match status" value="1"/>
</dbReference>
<dbReference type="NCBIfam" id="TIGR01752">
    <property type="entry name" value="flav_long"/>
    <property type="match status" value="1"/>
</dbReference>
<dbReference type="Pfam" id="PF00258">
    <property type="entry name" value="Flavodoxin_1"/>
    <property type="match status" value="1"/>
</dbReference>
<dbReference type="GO" id="GO:0009055">
    <property type="term" value="F:electron transfer activity"/>
    <property type="evidence" value="ECO:0007669"/>
    <property type="project" value="UniProtKB-UniRule"/>
</dbReference>
<comment type="caution">
    <text evidence="9">The sequence shown here is derived from an EMBL/GenBank/DDBJ whole genome shotgun (WGS) entry which is preliminary data.</text>
</comment>
<sequence>MRNNSNRIALIYDSETGNTERIAYLIKDNMTDYQVDVFSARDISIAHFAEYDFFILGTPTWRKGYLAVHWADFFDDFSRIDFKGKTIALFGVGDQECFNRTFLDGMGQLAGVVVSNHANLIGKWPTEGYYHDFSLADNGDGYFMGLGLDESNQAEQTEVRVIGWTKQISSELQAQALL</sequence>
<dbReference type="PROSITE" id="PS00201">
    <property type="entry name" value="FLAVODOXIN"/>
    <property type="match status" value="1"/>
</dbReference>
<evidence type="ECO:0000256" key="2">
    <source>
        <dbReference type="ARBA" id="ARBA00005267"/>
    </source>
</evidence>
<evidence type="ECO:0000313" key="9">
    <source>
        <dbReference type="EMBL" id="MBB6002715.1"/>
    </source>
</evidence>
<keyword evidence="4 7" id="KW-0285">Flavoprotein</keyword>
<dbReference type="SUPFAM" id="SSF52218">
    <property type="entry name" value="Flavoproteins"/>
    <property type="match status" value="1"/>
</dbReference>
<dbReference type="InterPro" id="IPR010086">
    <property type="entry name" value="Flavodoxin_lc"/>
</dbReference>
<keyword evidence="3 7" id="KW-0813">Transport</keyword>
<comment type="similarity">
    <text evidence="2 7">Belongs to the flavodoxin family.</text>
</comment>
<dbReference type="InterPro" id="IPR001226">
    <property type="entry name" value="Flavodoxin_CS"/>
</dbReference>
<dbReference type="PIRSF" id="PIRSF038996">
    <property type="entry name" value="FldA"/>
    <property type="match status" value="1"/>
</dbReference>
<dbReference type="GO" id="GO:0010181">
    <property type="term" value="F:FMN binding"/>
    <property type="evidence" value="ECO:0007669"/>
    <property type="project" value="UniProtKB-UniRule"/>
</dbReference>
<dbReference type="PROSITE" id="PS50902">
    <property type="entry name" value="FLAVODOXIN_LIKE"/>
    <property type="match status" value="1"/>
</dbReference>
<evidence type="ECO:0000256" key="3">
    <source>
        <dbReference type="ARBA" id="ARBA00022448"/>
    </source>
</evidence>
<proteinExistence type="inferred from homology"/>
<dbReference type="InterPro" id="IPR029039">
    <property type="entry name" value="Flavoprotein-like_sf"/>
</dbReference>
<evidence type="ECO:0000256" key="5">
    <source>
        <dbReference type="ARBA" id="ARBA00022643"/>
    </source>
</evidence>
<keyword evidence="5 7" id="KW-0288">FMN</keyword>
<dbReference type="InterPro" id="IPR008254">
    <property type="entry name" value="Flavodoxin/NO_synth"/>
</dbReference>
<feature type="domain" description="Flavodoxin-like" evidence="8">
    <location>
        <begin position="8"/>
        <end position="169"/>
    </location>
</feature>
<dbReference type="Gene3D" id="3.40.50.360">
    <property type="match status" value="1"/>
</dbReference>
<gene>
    <name evidence="9" type="ORF">HNP25_001367</name>
</gene>
<dbReference type="AlphaFoldDB" id="A0A841EHS5"/>
<evidence type="ECO:0000256" key="4">
    <source>
        <dbReference type="ARBA" id="ARBA00022630"/>
    </source>
</evidence>
<protein>
    <recommendedName>
        <fullName evidence="7">Flavodoxin</fullName>
    </recommendedName>
</protein>
<dbReference type="InterPro" id="IPR050619">
    <property type="entry name" value="Flavodoxin"/>
</dbReference>
<comment type="function">
    <text evidence="7">Low-potential electron donor to a number of redox enzymes.</text>
</comment>
<evidence type="ECO:0000256" key="7">
    <source>
        <dbReference type="PIRNR" id="PIRNR038996"/>
    </source>
</evidence>
<evidence type="ECO:0000256" key="6">
    <source>
        <dbReference type="ARBA" id="ARBA00022982"/>
    </source>
</evidence>
<reference evidence="9 10" key="1">
    <citation type="submission" date="2020-08" db="EMBL/GenBank/DDBJ databases">
        <title>Functional genomics of gut bacteria from endangered species of beetles.</title>
        <authorList>
            <person name="Carlos-Shanley C."/>
        </authorList>
    </citation>
    <scope>NUCLEOTIDE SEQUENCE [LARGE SCALE GENOMIC DNA]</scope>
    <source>
        <strain evidence="9 10">S00070</strain>
    </source>
</reference>
<name>A0A841EHS5_9BACT</name>
<accession>A0A841EHS5</accession>
<evidence type="ECO:0000313" key="10">
    <source>
        <dbReference type="Proteomes" id="UP000524404"/>
    </source>
</evidence>
<dbReference type="EMBL" id="JACHKT010000007">
    <property type="protein sequence ID" value="MBB6002715.1"/>
    <property type="molecule type" value="Genomic_DNA"/>
</dbReference>
<evidence type="ECO:0000259" key="8">
    <source>
        <dbReference type="PROSITE" id="PS50902"/>
    </source>
</evidence>
<dbReference type="RefSeq" id="WP_184132270.1">
    <property type="nucleotide sequence ID" value="NZ_JACHKT010000007.1"/>
</dbReference>
<dbReference type="PANTHER" id="PTHR42809">
    <property type="entry name" value="FLAVODOXIN 2"/>
    <property type="match status" value="1"/>
</dbReference>